<sequence>MRVWKDGVVARKPVQHFPMSVVRLKTLFWEIERRKTRPSGHLTQPETGATLIYATSAIESTDVSLTGASLRPSWCPGKGLSVCLTSHAHPRPRPKPSVCS</sequence>
<gene>
    <name evidence="1" type="ORF">TNIN_249451</name>
</gene>
<dbReference type="Proteomes" id="UP000886998">
    <property type="component" value="Unassembled WGS sequence"/>
</dbReference>
<evidence type="ECO:0000313" key="1">
    <source>
        <dbReference type="EMBL" id="GFY53170.1"/>
    </source>
</evidence>
<dbReference type="EMBL" id="BMAV01009131">
    <property type="protein sequence ID" value="GFY53170.1"/>
    <property type="molecule type" value="Genomic_DNA"/>
</dbReference>
<name>A0A8X6XIA2_9ARAC</name>
<dbReference type="AlphaFoldDB" id="A0A8X6XIA2"/>
<keyword evidence="2" id="KW-1185">Reference proteome</keyword>
<comment type="caution">
    <text evidence="1">The sequence shown here is derived from an EMBL/GenBank/DDBJ whole genome shotgun (WGS) entry which is preliminary data.</text>
</comment>
<protein>
    <submittedName>
        <fullName evidence="1">Uncharacterized protein</fullName>
    </submittedName>
</protein>
<organism evidence="1 2">
    <name type="scientific">Trichonephila inaurata madagascariensis</name>
    <dbReference type="NCBI Taxonomy" id="2747483"/>
    <lineage>
        <taxon>Eukaryota</taxon>
        <taxon>Metazoa</taxon>
        <taxon>Ecdysozoa</taxon>
        <taxon>Arthropoda</taxon>
        <taxon>Chelicerata</taxon>
        <taxon>Arachnida</taxon>
        <taxon>Araneae</taxon>
        <taxon>Araneomorphae</taxon>
        <taxon>Entelegynae</taxon>
        <taxon>Araneoidea</taxon>
        <taxon>Nephilidae</taxon>
        <taxon>Trichonephila</taxon>
        <taxon>Trichonephila inaurata</taxon>
    </lineage>
</organism>
<reference evidence="1" key="1">
    <citation type="submission" date="2020-08" db="EMBL/GenBank/DDBJ databases">
        <title>Multicomponent nature underlies the extraordinary mechanical properties of spider dragline silk.</title>
        <authorList>
            <person name="Kono N."/>
            <person name="Nakamura H."/>
            <person name="Mori M."/>
            <person name="Yoshida Y."/>
            <person name="Ohtoshi R."/>
            <person name="Malay A.D."/>
            <person name="Moran D.A.P."/>
            <person name="Tomita M."/>
            <person name="Numata K."/>
            <person name="Arakawa K."/>
        </authorList>
    </citation>
    <scope>NUCLEOTIDE SEQUENCE</scope>
</reference>
<evidence type="ECO:0000313" key="2">
    <source>
        <dbReference type="Proteomes" id="UP000886998"/>
    </source>
</evidence>
<proteinExistence type="predicted"/>
<accession>A0A8X6XIA2</accession>